<accession>A0A9J6ZDZ5</accession>
<name>A0A9J6ZDZ5_9BACL</name>
<sequence>MAKNNRGKLLYKQPSRSRGTCPICLATRIKLLETQKKSDGTMLKVCKRCVSASKQRVEAAFDLTTPLAFRRKHRKAFHQLKAQ</sequence>
<dbReference type="Proteomes" id="UP001056756">
    <property type="component" value="Chromosome"/>
</dbReference>
<proteinExistence type="predicted"/>
<dbReference type="EMBL" id="CP097899">
    <property type="protein sequence ID" value="URN94371.1"/>
    <property type="molecule type" value="Genomic_DNA"/>
</dbReference>
<reference evidence="1" key="1">
    <citation type="submission" date="2022-05" db="EMBL/GenBank/DDBJ databases">
        <title>Novel bacterial taxa in a minimal lignocellulolytic consortium and its capacity to transform plastics disclosed by genome-resolved metagenomics.</title>
        <authorList>
            <person name="Rodriguez C.A.D."/>
            <person name="Diaz-Garcia L."/>
            <person name="Herrera K."/>
            <person name="Tarazona N.A."/>
            <person name="Sproer C."/>
            <person name="Overmann J."/>
            <person name="Jimenez D.J."/>
        </authorList>
    </citation>
    <scope>NUCLEOTIDE SEQUENCE</scope>
    <source>
        <strain evidence="1">MAG5</strain>
    </source>
</reference>
<organism evidence="1 2">
    <name type="scientific">Candidatus Pristimantibacillus lignocellulolyticus</name>
    <dbReference type="NCBI Taxonomy" id="2994561"/>
    <lineage>
        <taxon>Bacteria</taxon>
        <taxon>Bacillati</taxon>
        <taxon>Bacillota</taxon>
        <taxon>Bacilli</taxon>
        <taxon>Bacillales</taxon>
        <taxon>Paenibacillaceae</taxon>
        <taxon>Candidatus Pristimantibacillus</taxon>
    </lineage>
</organism>
<evidence type="ECO:0000313" key="1">
    <source>
        <dbReference type="EMBL" id="URN94371.1"/>
    </source>
</evidence>
<gene>
    <name evidence="1" type="ORF">NAG76_21535</name>
</gene>
<protein>
    <submittedName>
        <fullName evidence="1">Uncharacterized protein</fullName>
    </submittedName>
</protein>
<dbReference type="KEGG" id="plig:NAG76_21535"/>
<dbReference type="AlphaFoldDB" id="A0A9J6ZDZ5"/>
<evidence type="ECO:0000313" key="2">
    <source>
        <dbReference type="Proteomes" id="UP001056756"/>
    </source>
</evidence>